<dbReference type="AlphaFoldDB" id="A0AAE4FVJ8"/>
<evidence type="ECO:0000256" key="1">
    <source>
        <dbReference type="SAM" id="MobiDB-lite"/>
    </source>
</evidence>
<dbReference type="RefSeq" id="WP_322878950.1">
    <property type="nucleotide sequence ID" value="NZ_JAVMIP010000015.1"/>
</dbReference>
<accession>A0AAE4FVJ8</accession>
<sequence length="44" mass="5013">MPPLGATHPLLINHFSRRTHDTPRLVAEQPSLANHQHVNRRQAP</sequence>
<reference evidence="3" key="1">
    <citation type="submission" date="2023-07" db="EMBL/GenBank/DDBJ databases">
        <authorList>
            <person name="Luz R."/>
            <person name="Cordeiro R."/>
            <person name="Fonseca A."/>
            <person name="Goncalves V."/>
        </authorList>
    </citation>
    <scope>NUCLEOTIDE SEQUENCE [LARGE SCALE GENOMIC DNA]</scope>
    <source>
        <strain evidence="3">BACA0444</strain>
    </source>
</reference>
<name>A0AAE4FVJ8_9CYAN</name>
<keyword evidence="3" id="KW-1185">Reference proteome</keyword>
<evidence type="ECO:0000313" key="2">
    <source>
        <dbReference type="EMBL" id="MDS3861715.1"/>
    </source>
</evidence>
<protein>
    <submittedName>
        <fullName evidence="2">Uncharacterized protein</fullName>
    </submittedName>
</protein>
<proteinExistence type="predicted"/>
<evidence type="ECO:0000313" key="3">
    <source>
        <dbReference type="Proteomes" id="UP001268256"/>
    </source>
</evidence>
<dbReference type="Proteomes" id="UP001268256">
    <property type="component" value="Unassembled WGS sequence"/>
</dbReference>
<organism evidence="2 3">
    <name type="scientific">Pseudocalidococcus azoricus BACA0444</name>
    <dbReference type="NCBI Taxonomy" id="2918990"/>
    <lineage>
        <taxon>Bacteria</taxon>
        <taxon>Bacillati</taxon>
        <taxon>Cyanobacteriota</taxon>
        <taxon>Cyanophyceae</taxon>
        <taxon>Acaryochloridales</taxon>
        <taxon>Thermosynechococcaceae</taxon>
        <taxon>Pseudocalidococcus</taxon>
        <taxon>Pseudocalidococcus azoricus</taxon>
    </lineage>
</organism>
<feature type="region of interest" description="Disordered" evidence="1">
    <location>
        <begin position="17"/>
        <end position="44"/>
    </location>
</feature>
<comment type="caution">
    <text evidence="2">The sequence shown here is derived from an EMBL/GenBank/DDBJ whole genome shotgun (WGS) entry which is preliminary data.</text>
</comment>
<gene>
    <name evidence="2" type="ORF">RIF25_12970</name>
</gene>
<dbReference type="EMBL" id="JAVMIP010000015">
    <property type="protein sequence ID" value="MDS3861715.1"/>
    <property type="molecule type" value="Genomic_DNA"/>
</dbReference>